<reference evidence="4 5" key="1">
    <citation type="submission" date="2019-07" db="EMBL/GenBank/DDBJ databases">
        <title>Whole genome shotgun sequence of Swaminathania salitolerans NBRC 104436.</title>
        <authorList>
            <person name="Hosoyama A."/>
            <person name="Uohara A."/>
            <person name="Ohji S."/>
            <person name="Ichikawa N."/>
        </authorList>
    </citation>
    <scope>NUCLEOTIDE SEQUENCE [LARGE SCALE GENOMIC DNA]</scope>
    <source>
        <strain evidence="4 5">NBRC 104436</strain>
    </source>
</reference>
<evidence type="ECO:0000256" key="2">
    <source>
        <dbReference type="ARBA" id="ARBA00023002"/>
    </source>
</evidence>
<dbReference type="Gene3D" id="3.30.1370.60">
    <property type="entry name" value="Hypothetical oxidoreductase yiak, domain 2"/>
    <property type="match status" value="1"/>
</dbReference>
<comment type="similarity">
    <text evidence="1">Belongs to the LDH2/MDH2 oxidoreductase family.</text>
</comment>
<evidence type="ECO:0000256" key="1">
    <source>
        <dbReference type="ARBA" id="ARBA00006056"/>
    </source>
</evidence>
<feature type="compositionally biased region" description="Basic and acidic residues" evidence="3">
    <location>
        <begin position="328"/>
        <end position="339"/>
    </location>
</feature>
<name>A0A511BXD2_9PROT</name>
<sequence>MTDPNRYAAPILARACQKRLEQAGAAPQDAAQTVRALLHGSMLGTDSHGVRLIGYYADMLENGGVNRHPDRHFVRTAPATGRYDADFGLAHAASYDAMDHAVALARQSGIGAVTVHRSTHYGAGGAYALPAAEQGFVALVLSNSDPAVALAGGRGAFHGTNPIAMAAPVRGRRPWLLDMATSSIPFNRVKLFRSLGLTLDPDVALDEEGHPTRDAHRARVLQPLGGTAFGHKGAALAGVVTILSAILSGADPDPVMASTSDAQTGRARQNVGHIMLAIDPARFIGQEAFESEMDRYLALLHESPGTEAAHPPRAPGDIEWAHFDARSEHGIPVDPDTERFLGLSPRSE</sequence>
<organism evidence="4 5">
    <name type="scientific">Swaminathania salitolerans</name>
    <dbReference type="NCBI Taxonomy" id="182838"/>
    <lineage>
        <taxon>Bacteria</taxon>
        <taxon>Pseudomonadati</taxon>
        <taxon>Pseudomonadota</taxon>
        <taxon>Alphaproteobacteria</taxon>
        <taxon>Acetobacterales</taxon>
        <taxon>Acetobacteraceae</taxon>
        <taxon>Swaminathania</taxon>
    </lineage>
</organism>
<dbReference type="GO" id="GO:0016491">
    <property type="term" value="F:oxidoreductase activity"/>
    <property type="evidence" value="ECO:0007669"/>
    <property type="project" value="UniProtKB-KW"/>
</dbReference>
<accession>A0A511BXD2</accession>
<evidence type="ECO:0000313" key="5">
    <source>
        <dbReference type="Proteomes" id="UP000321405"/>
    </source>
</evidence>
<dbReference type="Gene3D" id="1.10.1530.10">
    <property type="match status" value="1"/>
</dbReference>
<dbReference type="Pfam" id="PF02615">
    <property type="entry name" value="Ldh_2"/>
    <property type="match status" value="1"/>
</dbReference>
<dbReference type="RefSeq" id="WP_147093757.1">
    <property type="nucleotide sequence ID" value="NZ_BJVC01000004.1"/>
</dbReference>
<comment type="caution">
    <text evidence="4">The sequence shown here is derived from an EMBL/GenBank/DDBJ whole genome shotgun (WGS) entry which is preliminary data.</text>
</comment>
<dbReference type="Proteomes" id="UP000321405">
    <property type="component" value="Unassembled WGS sequence"/>
</dbReference>
<keyword evidence="2" id="KW-0560">Oxidoreductase</keyword>
<gene>
    <name evidence="4" type="ORF">SSA02_18410</name>
</gene>
<dbReference type="EMBL" id="BJVC01000004">
    <property type="protein sequence ID" value="GEL02678.1"/>
    <property type="molecule type" value="Genomic_DNA"/>
</dbReference>
<dbReference type="SUPFAM" id="SSF89733">
    <property type="entry name" value="L-sulfolactate dehydrogenase-like"/>
    <property type="match status" value="1"/>
</dbReference>
<dbReference type="InterPro" id="IPR043143">
    <property type="entry name" value="Mal/L-sulf/L-lact_DH-like_NADP"/>
</dbReference>
<feature type="region of interest" description="Disordered" evidence="3">
    <location>
        <begin position="328"/>
        <end position="348"/>
    </location>
</feature>
<dbReference type="InterPro" id="IPR036111">
    <property type="entry name" value="Mal/L-sulfo/L-lacto_DH-like_sf"/>
</dbReference>
<dbReference type="PANTHER" id="PTHR11091">
    <property type="entry name" value="OXIDOREDUCTASE-RELATED"/>
    <property type="match status" value="1"/>
</dbReference>
<dbReference type="InterPro" id="IPR003767">
    <property type="entry name" value="Malate/L-lactate_DH-like"/>
</dbReference>
<dbReference type="PANTHER" id="PTHR11091:SF0">
    <property type="entry name" value="MALATE DEHYDROGENASE"/>
    <property type="match status" value="1"/>
</dbReference>
<dbReference type="OrthoDB" id="9811519at2"/>
<evidence type="ECO:0000256" key="3">
    <source>
        <dbReference type="SAM" id="MobiDB-lite"/>
    </source>
</evidence>
<evidence type="ECO:0000313" key="4">
    <source>
        <dbReference type="EMBL" id="GEL02678.1"/>
    </source>
</evidence>
<keyword evidence="5" id="KW-1185">Reference proteome</keyword>
<protein>
    <submittedName>
        <fullName evidence="4">Oxidoreductase</fullName>
    </submittedName>
</protein>
<dbReference type="InterPro" id="IPR043144">
    <property type="entry name" value="Mal/L-sulf/L-lact_DH-like_ah"/>
</dbReference>
<dbReference type="AlphaFoldDB" id="A0A511BXD2"/>
<proteinExistence type="inferred from homology"/>